<evidence type="ECO:0000256" key="2">
    <source>
        <dbReference type="ARBA" id="ARBA00022803"/>
    </source>
</evidence>
<keyword evidence="2 3" id="KW-0802">TPR repeat</keyword>
<evidence type="ECO:0000313" key="5">
    <source>
        <dbReference type="EMBL" id="MCD1654228.1"/>
    </source>
</evidence>
<dbReference type="AlphaFoldDB" id="A0AAE3EI51"/>
<accession>A0AAE3EI51</accession>
<evidence type="ECO:0000256" key="3">
    <source>
        <dbReference type="PROSITE-ProRule" id="PRU00339"/>
    </source>
</evidence>
<feature type="signal peptide" evidence="4">
    <location>
        <begin position="1"/>
        <end position="23"/>
    </location>
</feature>
<keyword evidence="4" id="KW-0732">Signal</keyword>
<dbReference type="PANTHER" id="PTHR44858:SF1">
    <property type="entry name" value="UDP-N-ACETYLGLUCOSAMINE--PEPTIDE N-ACETYLGLUCOSAMINYLTRANSFERASE SPINDLY-RELATED"/>
    <property type="match status" value="1"/>
</dbReference>
<sequence length="487" mass="54104">MKKTNRTITHTCVLAFAAAAVLAAVSCKTAPEAPRGDGPAASEKQEQAAEAYTRAGFAENLKRLLEEKRFEEALASFRNVPEADASSFEFRMMKLSIMISAEKLAEAEELAGALATEQPSNTDVMYARAVIATAAGDMKGRTAHLEAVLKADPNHSQAMTGLALDLLGKKSYKKAKDLLVKAIASDPQNSDALLGLARVYYIQADLEKAGDTLNLALKKAPEDSILWAELARVKSETMDLPGAIDDIEKAIDIDSDIYGHWIDYGTYLISGSKKAEARTAFSRAIELKPAEYLPYIYRAGLNDDLGNEDEALSDYRKVTELYPQYFYAAESLGILLWGRGDYAGARAAFLLALEGNPKNVSYALMATLCSYRQEKEDEAKNFMGKYITTLDRNSTEYFLCRLFVDRAGDSEVLNRIMKEKNLNTRNRMLFYSAMYYDLFQNKSIAQKYFIEIVSLPAPNFFEFRLSQWELKRLESAADTNSSLSVQG</sequence>
<organism evidence="5 6">
    <name type="scientific">Teretinema zuelzerae</name>
    <dbReference type="NCBI Taxonomy" id="156"/>
    <lineage>
        <taxon>Bacteria</taxon>
        <taxon>Pseudomonadati</taxon>
        <taxon>Spirochaetota</taxon>
        <taxon>Spirochaetia</taxon>
        <taxon>Spirochaetales</taxon>
        <taxon>Treponemataceae</taxon>
        <taxon>Teretinema</taxon>
    </lineage>
</organism>
<dbReference type="Pfam" id="PF13432">
    <property type="entry name" value="TPR_16"/>
    <property type="match status" value="1"/>
</dbReference>
<dbReference type="InterPro" id="IPR019734">
    <property type="entry name" value="TPR_rpt"/>
</dbReference>
<dbReference type="Gene3D" id="1.25.40.10">
    <property type="entry name" value="Tetratricopeptide repeat domain"/>
    <property type="match status" value="2"/>
</dbReference>
<keyword evidence="1" id="KW-0677">Repeat</keyword>
<name>A0AAE3EI51_9SPIR</name>
<dbReference type="Pfam" id="PF14559">
    <property type="entry name" value="TPR_19"/>
    <property type="match status" value="1"/>
</dbReference>
<dbReference type="PROSITE" id="PS51257">
    <property type="entry name" value="PROKAR_LIPOPROTEIN"/>
    <property type="match status" value="1"/>
</dbReference>
<dbReference type="PROSITE" id="PS50005">
    <property type="entry name" value="TPR"/>
    <property type="match status" value="1"/>
</dbReference>
<dbReference type="RefSeq" id="WP_230754251.1">
    <property type="nucleotide sequence ID" value="NZ_JAINWA010000001.1"/>
</dbReference>
<gene>
    <name evidence="5" type="ORF">K7J14_05870</name>
</gene>
<comment type="caution">
    <text evidence="5">The sequence shown here is derived from an EMBL/GenBank/DDBJ whole genome shotgun (WGS) entry which is preliminary data.</text>
</comment>
<reference evidence="5" key="1">
    <citation type="submission" date="2021-08" db="EMBL/GenBank/DDBJ databases">
        <title>Comparative analyses of Brucepasteria parasyntrophica and Teretinema zuelzerae.</title>
        <authorList>
            <person name="Song Y."/>
            <person name="Brune A."/>
        </authorList>
    </citation>
    <scope>NUCLEOTIDE SEQUENCE</scope>
    <source>
        <strain evidence="5">DSM 1903</strain>
    </source>
</reference>
<dbReference type="InterPro" id="IPR011990">
    <property type="entry name" value="TPR-like_helical_dom_sf"/>
</dbReference>
<evidence type="ECO:0000313" key="6">
    <source>
        <dbReference type="Proteomes" id="UP001198163"/>
    </source>
</evidence>
<dbReference type="InterPro" id="IPR050498">
    <property type="entry name" value="Ycf3"/>
</dbReference>
<dbReference type="SUPFAM" id="SSF48452">
    <property type="entry name" value="TPR-like"/>
    <property type="match status" value="1"/>
</dbReference>
<feature type="repeat" description="TPR" evidence="3">
    <location>
        <begin position="190"/>
        <end position="223"/>
    </location>
</feature>
<dbReference type="PANTHER" id="PTHR44858">
    <property type="entry name" value="TETRATRICOPEPTIDE REPEAT PROTEIN 6"/>
    <property type="match status" value="1"/>
</dbReference>
<protein>
    <submittedName>
        <fullName evidence="5">Tetratricopeptide repeat protein</fullName>
    </submittedName>
</protein>
<dbReference type="Proteomes" id="UP001198163">
    <property type="component" value="Unassembled WGS sequence"/>
</dbReference>
<evidence type="ECO:0000256" key="4">
    <source>
        <dbReference type="SAM" id="SignalP"/>
    </source>
</evidence>
<keyword evidence="6" id="KW-1185">Reference proteome</keyword>
<dbReference type="EMBL" id="JAINWA010000001">
    <property type="protein sequence ID" value="MCD1654228.1"/>
    <property type="molecule type" value="Genomic_DNA"/>
</dbReference>
<evidence type="ECO:0000256" key="1">
    <source>
        <dbReference type="ARBA" id="ARBA00022737"/>
    </source>
</evidence>
<feature type="chain" id="PRO_5042087898" evidence="4">
    <location>
        <begin position="24"/>
        <end position="487"/>
    </location>
</feature>
<proteinExistence type="predicted"/>
<dbReference type="SMART" id="SM00028">
    <property type="entry name" value="TPR"/>
    <property type="match status" value="7"/>
</dbReference>